<sequence length="105" mass="12348">MVRIPTHRKPTHPGEMLEEEFLKPMQITGQQLAEAIHVPLQKIEDLIQQNDSVNSSLALRLARFFGMSADFWLNLQIRWDLYQTQQFEKAELDSIQDFHHFKKSA</sequence>
<comment type="caution">
    <text evidence="2">The sequence shown here is derived from an EMBL/GenBank/DDBJ whole genome shotgun (WGS) entry which is preliminary data.</text>
</comment>
<keyword evidence="1" id="KW-0238">DNA-binding</keyword>
<dbReference type="Gene3D" id="1.10.260.40">
    <property type="entry name" value="lambda repressor-like DNA-binding domains"/>
    <property type="match status" value="1"/>
</dbReference>
<organism evidence="2 3">
    <name type="scientific">Methylomonas koyamae</name>
    <dbReference type="NCBI Taxonomy" id="702114"/>
    <lineage>
        <taxon>Bacteria</taxon>
        <taxon>Pseudomonadati</taxon>
        <taxon>Pseudomonadota</taxon>
        <taxon>Gammaproteobacteria</taxon>
        <taxon>Methylococcales</taxon>
        <taxon>Methylococcaceae</taxon>
        <taxon>Methylomonas</taxon>
    </lineage>
</organism>
<dbReference type="EMBL" id="LUUK01000208">
    <property type="protein sequence ID" value="OAI13561.1"/>
    <property type="molecule type" value="Genomic_DNA"/>
</dbReference>
<protein>
    <submittedName>
        <fullName evidence="2">Transcriptional regulator</fullName>
    </submittedName>
</protein>
<evidence type="ECO:0000313" key="3">
    <source>
        <dbReference type="Proteomes" id="UP000077628"/>
    </source>
</evidence>
<evidence type="ECO:0000256" key="1">
    <source>
        <dbReference type="ARBA" id="ARBA00023125"/>
    </source>
</evidence>
<dbReference type="STRING" id="702114.A1355_13250"/>
<proteinExistence type="predicted"/>
<dbReference type="SUPFAM" id="SSF47413">
    <property type="entry name" value="lambda repressor-like DNA-binding domains"/>
    <property type="match status" value="1"/>
</dbReference>
<dbReference type="NCBIfam" id="TIGR02607">
    <property type="entry name" value="antidote_HigA"/>
    <property type="match status" value="1"/>
</dbReference>
<name>A0A177N6T1_9GAMM</name>
<reference evidence="3" key="1">
    <citation type="submission" date="2016-03" db="EMBL/GenBank/DDBJ databases">
        <authorList>
            <person name="Heylen K."/>
            <person name="De Vos P."/>
            <person name="Vekeman B."/>
        </authorList>
    </citation>
    <scope>NUCLEOTIDE SEQUENCE [LARGE SCALE GENOMIC DNA]</scope>
    <source>
        <strain evidence="3">R-45383</strain>
    </source>
</reference>
<dbReference type="OrthoDB" id="9793869at2"/>
<gene>
    <name evidence="2" type="ORF">A1355_13250</name>
</gene>
<dbReference type="InterPro" id="IPR001387">
    <property type="entry name" value="Cro/C1-type_HTH"/>
</dbReference>
<dbReference type="RefSeq" id="WP_064031188.1">
    <property type="nucleotide sequence ID" value="NZ_LUUK01000208.1"/>
</dbReference>
<dbReference type="GO" id="GO:0003677">
    <property type="term" value="F:DNA binding"/>
    <property type="evidence" value="ECO:0007669"/>
    <property type="project" value="UniProtKB-KW"/>
</dbReference>
<evidence type="ECO:0000313" key="2">
    <source>
        <dbReference type="EMBL" id="OAI13561.1"/>
    </source>
</evidence>
<keyword evidence="3" id="KW-1185">Reference proteome</keyword>
<dbReference type="Proteomes" id="UP000077628">
    <property type="component" value="Unassembled WGS sequence"/>
</dbReference>
<accession>A0A177N6T1</accession>
<dbReference type="PANTHER" id="PTHR36924">
    <property type="entry name" value="ANTITOXIN HIGA-1"/>
    <property type="match status" value="1"/>
</dbReference>
<dbReference type="InterPro" id="IPR013430">
    <property type="entry name" value="Toxin_antidote_HigA"/>
</dbReference>
<dbReference type="AlphaFoldDB" id="A0A177N6T1"/>
<dbReference type="CDD" id="cd00093">
    <property type="entry name" value="HTH_XRE"/>
    <property type="match status" value="1"/>
</dbReference>
<dbReference type="PANTHER" id="PTHR36924:SF1">
    <property type="entry name" value="ANTITOXIN HIGA-1"/>
    <property type="match status" value="1"/>
</dbReference>
<dbReference type="InterPro" id="IPR010982">
    <property type="entry name" value="Lambda_DNA-bd_dom_sf"/>
</dbReference>